<name>A0A7W2TWN4_9GAMM</name>
<evidence type="ECO:0000313" key="8">
    <source>
        <dbReference type="EMBL" id="MBA6413337.1"/>
    </source>
</evidence>
<keyword evidence="3 5" id="KW-0238">DNA-binding</keyword>
<dbReference type="Pfam" id="PF13977">
    <property type="entry name" value="TetR_C_6"/>
    <property type="match status" value="1"/>
</dbReference>
<dbReference type="InterPro" id="IPR001647">
    <property type="entry name" value="HTH_TetR"/>
</dbReference>
<dbReference type="InterPro" id="IPR036271">
    <property type="entry name" value="Tet_transcr_reg_TetR-rel_C_sf"/>
</dbReference>
<dbReference type="AlphaFoldDB" id="A0A7W2TWN4"/>
<keyword evidence="2" id="KW-0805">Transcription regulation</keyword>
<feature type="domain" description="HTH tetR-type" evidence="7">
    <location>
        <begin position="8"/>
        <end position="68"/>
    </location>
</feature>
<dbReference type="PANTHER" id="PTHR30055:SF234">
    <property type="entry name" value="HTH-TYPE TRANSCRIPTIONAL REGULATOR BETI"/>
    <property type="match status" value="1"/>
</dbReference>
<keyword evidence="1" id="KW-0678">Repressor</keyword>
<dbReference type="InterPro" id="IPR039538">
    <property type="entry name" value="BetI_C"/>
</dbReference>
<dbReference type="GO" id="GO:0003700">
    <property type="term" value="F:DNA-binding transcription factor activity"/>
    <property type="evidence" value="ECO:0007669"/>
    <property type="project" value="TreeGrafter"/>
</dbReference>
<comment type="caution">
    <text evidence="8">The sequence shown here is derived from an EMBL/GenBank/DDBJ whole genome shotgun (WGS) entry which is preliminary data.</text>
</comment>
<gene>
    <name evidence="8" type="ORF">H2508_09470</name>
</gene>
<dbReference type="SUPFAM" id="SSF48498">
    <property type="entry name" value="Tetracyclin repressor-like, C-terminal domain"/>
    <property type="match status" value="1"/>
</dbReference>
<evidence type="ECO:0000256" key="3">
    <source>
        <dbReference type="ARBA" id="ARBA00023125"/>
    </source>
</evidence>
<dbReference type="InterPro" id="IPR009057">
    <property type="entry name" value="Homeodomain-like_sf"/>
</dbReference>
<evidence type="ECO:0000256" key="4">
    <source>
        <dbReference type="ARBA" id="ARBA00023163"/>
    </source>
</evidence>
<dbReference type="EMBL" id="JACFXU010000014">
    <property type="protein sequence ID" value="MBA6413337.1"/>
    <property type="molecule type" value="Genomic_DNA"/>
</dbReference>
<evidence type="ECO:0000256" key="5">
    <source>
        <dbReference type="PROSITE-ProRule" id="PRU00335"/>
    </source>
</evidence>
<keyword evidence="6" id="KW-0812">Transmembrane</keyword>
<dbReference type="GO" id="GO:0000976">
    <property type="term" value="F:transcription cis-regulatory region binding"/>
    <property type="evidence" value="ECO:0007669"/>
    <property type="project" value="TreeGrafter"/>
</dbReference>
<keyword evidence="4" id="KW-0804">Transcription</keyword>
<dbReference type="Pfam" id="PF00440">
    <property type="entry name" value="TetR_N"/>
    <property type="match status" value="1"/>
</dbReference>
<dbReference type="RefSeq" id="WP_182172368.1">
    <property type="nucleotide sequence ID" value="NZ_JACFXU010000014.1"/>
</dbReference>
<evidence type="ECO:0000256" key="6">
    <source>
        <dbReference type="SAM" id="Phobius"/>
    </source>
</evidence>
<dbReference type="Proteomes" id="UP000539350">
    <property type="component" value="Unassembled WGS sequence"/>
</dbReference>
<keyword evidence="6" id="KW-0472">Membrane</keyword>
<evidence type="ECO:0000259" key="7">
    <source>
        <dbReference type="PROSITE" id="PS50977"/>
    </source>
</evidence>
<feature type="transmembrane region" description="Helical" evidence="6">
    <location>
        <begin position="12"/>
        <end position="32"/>
    </location>
</feature>
<dbReference type="PANTHER" id="PTHR30055">
    <property type="entry name" value="HTH-TYPE TRANSCRIPTIONAL REGULATOR RUTR"/>
    <property type="match status" value="1"/>
</dbReference>
<keyword evidence="6" id="KW-1133">Transmembrane helix</keyword>
<feature type="DNA-binding region" description="H-T-H motif" evidence="5">
    <location>
        <begin position="31"/>
        <end position="50"/>
    </location>
</feature>
<organism evidence="8 9">
    <name type="scientific">Sediminihaliea albiluteola</name>
    <dbReference type="NCBI Taxonomy" id="2758564"/>
    <lineage>
        <taxon>Bacteria</taxon>
        <taxon>Pseudomonadati</taxon>
        <taxon>Pseudomonadota</taxon>
        <taxon>Gammaproteobacteria</taxon>
        <taxon>Cellvibrionales</taxon>
        <taxon>Halieaceae</taxon>
        <taxon>Sediminihaliea</taxon>
    </lineage>
</organism>
<dbReference type="InterPro" id="IPR050109">
    <property type="entry name" value="HTH-type_TetR-like_transc_reg"/>
</dbReference>
<evidence type="ECO:0000256" key="2">
    <source>
        <dbReference type="ARBA" id="ARBA00023015"/>
    </source>
</evidence>
<dbReference type="PROSITE" id="PS50977">
    <property type="entry name" value="HTH_TETR_2"/>
    <property type="match status" value="1"/>
</dbReference>
<protein>
    <submittedName>
        <fullName evidence="8">TetR family transcriptional regulator C-terminal domain-containing protein</fullName>
    </submittedName>
</protein>
<keyword evidence="9" id="KW-1185">Reference proteome</keyword>
<dbReference type="SUPFAM" id="SSF46689">
    <property type="entry name" value="Homeodomain-like"/>
    <property type="match status" value="1"/>
</dbReference>
<dbReference type="Gene3D" id="1.10.357.10">
    <property type="entry name" value="Tetracycline Repressor, domain 2"/>
    <property type="match status" value="1"/>
</dbReference>
<evidence type="ECO:0000256" key="1">
    <source>
        <dbReference type="ARBA" id="ARBA00022491"/>
    </source>
</evidence>
<reference evidence="8 9" key="1">
    <citation type="submission" date="2020-07" db="EMBL/GenBank/DDBJ databases">
        <title>Halieaceae bacterium, F7430, whole genome shotgun sequencing project.</title>
        <authorList>
            <person name="Jiang S."/>
            <person name="Liu Z.W."/>
            <person name="Du Z.J."/>
        </authorList>
    </citation>
    <scope>NUCLEOTIDE SEQUENCE [LARGE SCALE GENOMIC DNA]</scope>
    <source>
        <strain evidence="8 9">F7430</strain>
    </source>
</reference>
<proteinExistence type="predicted"/>
<sequence>MPKLVDHAERRAAIALAAAGAIAELGLMGTTVREIARRSGFSKGIVEHYFSGKEDVIAAALEQMNKRYLVREEKQTSGRLGLDALRARMYCVLPLDKETRQEWKIRLSFWSLAAIDSAARKEQRQRLKLTRERFQIDIEQAVEAGEISVAVDPAHAAMQLSSFMAGVSCCALMDSHYYSKTMLSELIDNTLNKLVTGVCL</sequence>
<evidence type="ECO:0000313" key="9">
    <source>
        <dbReference type="Proteomes" id="UP000539350"/>
    </source>
</evidence>
<accession>A0A7W2TWN4</accession>